<dbReference type="EMBL" id="JAMDNP010000070">
    <property type="protein sequence ID" value="MCY9763926.1"/>
    <property type="molecule type" value="Genomic_DNA"/>
</dbReference>
<protein>
    <submittedName>
        <fullName evidence="1">Uncharacterized protein</fullName>
    </submittedName>
</protein>
<dbReference type="RefSeq" id="WP_268641181.1">
    <property type="nucleotide sequence ID" value="NZ_JAMDNP010000070.1"/>
</dbReference>
<evidence type="ECO:0000313" key="2">
    <source>
        <dbReference type="Proteomes" id="UP001527181"/>
    </source>
</evidence>
<keyword evidence="2" id="KW-1185">Reference proteome</keyword>
<name>A0ABT4H5L7_PAEAL</name>
<gene>
    <name evidence="1" type="ORF">M5X12_25780</name>
</gene>
<evidence type="ECO:0000313" key="1">
    <source>
        <dbReference type="EMBL" id="MCY9763926.1"/>
    </source>
</evidence>
<accession>A0ABT4H5L7</accession>
<organism evidence="1 2">
    <name type="scientific">Paenibacillus alvei</name>
    <name type="common">Bacillus alvei</name>
    <dbReference type="NCBI Taxonomy" id="44250"/>
    <lineage>
        <taxon>Bacteria</taxon>
        <taxon>Bacillati</taxon>
        <taxon>Bacillota</taxon>
        <taxon>Bacilli</taxon>
        <taxon>Bacillales</taxon>
        <taxon>Paenibacillaceae</taxon>
        <taxon>Paenibacillus</taxon>
    </lineage>
</organism>
<sequence>MDRFERGLLDPQEAEVIDYCPCGGEIYEGQQAVAVGHVLHCNYKCVADAFGAVTITAGEDDK</sequence>
<dbReference type="Proteomes" id="UP001527181">
    <property type="component" value="Unassembled WGS sequence"/>
</dbReference>
<comment type="caution">
    <text evidence="1">The sequence shown here is derived from an EMBL/GenBank/DDBJ whole genome shotgun (WGS) entry which is preliminary data.</text>
</comment>
<proteinExistence type="predicted"/>
<reference evidence="1 2" key="1">
    <citation type="submission" date="2022-05" db="EMBL/GenBank/DDBJ databases">
        <title>Genome Sequencing of Bee-Associated Microbes.</title>
        <authorList>
            <person name="Dunlap C."/>
        </authorList>
    </citation>
    <scope>NUCLEOTIDE SEQUENCE [LARGE SCALE GENOMIC DNA]</scope>
    <source>
        <strain evidence="1 2">NRRL B-04010</strain>
    </source>
</reference>